<organism evidence="3 4">
    <name type="scientific">Thanatephorus cucumeris (strain AG1-IB / isolate 7/3/14)</name>
    <name type="common">Lettuce bottom rot fungus</name>
    <name type="synonym">Rhizoctonia solani</name>
    <dbReference type="NCBI Taxonomy" id="1108050"/>
    <lineage>
        <taxon>Eukaryota</taxon>
        <taxon>Fungi</taxon>
        <taxon>Dikarya</taxon>
        <taxon>Basidiomycota</taxon>
        <taxon>Agaricomycotina</taxon>
        <taxon>Agaricomycetes</taxon>
        <taxon>Cantharellales</taxon>
        <taxon>Ceratobasidiaceae</taxon>
        <taxon>Rhizoctonia</taxon>
        <taxon>Rhizoctonia solani AG-1</taxon>
    </lineage>
</organism>
<gene>
    <name evidence="3" type="ORF">RSOLAG1IB_01043</name>
</gene>
<evidence type="ECO:0000256" key="1">
    <source>
        <dbReference type="SAM" id="MobiDB-lite"/>
    </source>
</evidence>
<evidence type="ECO:0000313" key="3">
    <source>
        <dbReference type="EMBL" id="CEL52502.1"/>
    </source>
</evidence>
<keyword evidence="4" id="KW-1185">Reference proteome</keyword>
<dbReference type="EMBL" id="LN679100">
    <property type="protein sequence ID" value="CEL52502.1"/>
    <property type="molecule type" value="Genomic_DNA"/>
</dbReference>
<evidence type="ECO:0000259" key="2">
    <source>
        <dbReference type="Pfam" id="PF03184"/>
    </source>
</evidence>
<reference evidence="3 4" key="1">
    <citation type="submission" date="2014-11" db="EMBL/GenBank/DDBJ databases">
        <authorList>
            <person name="Wibberg Daniel"/>
        </authorList>
    </citation>
    <scope>NUCLEOTIDE SEQUENCE [LARGE SCALE GENOMIC DNA]</scope>
    <source>
        <strain evidence="3">Rhizoctonia solani AG1-IB 7/3/14</strain>
    </source>
</reference>
<feature type="domain" description="DDE-1" evidence="2">
    <location>
        <begin position="28"/>
        <end position="147"/>
    </location>
</feature>
<dbReference type="Proteomes" id="UP000059188">
    <property type="component" value="Unassembled WGS sequence"/>
</dbReference>
<dbReference type="STRING" id="1108050.A0A0B7F8E3"/>
<accession>A0A0B7F8E3</accession>
<sequence length="470" mass="52320">MKPTFIHQLGDVGFWWEDKEIGCCVPTENRWMSDDICEAWFTKAFLKTVVERRVSNAPIVLLLDGHSSHISMQVLDVAYKNGVFIICLLPKTTHKLQPLDVGVFNSVQAAWKRLCEDSARTGEPITKIAAISRYMEARKAGLHPNAIQDACCRSGQFPLDPNIFGEEDYAPSTVSSISVHLPPSFPLLPAPVALVAPAPPESRAENLQPDLPPAEGCATTAEWVPEVINSTEAGLSHHKQPARGDYIQDRRELPLKQQVRGFQDDIEAVWELASGLWDQLGRTNAHTALLQAENGELRRQIQAQTKPRRTQDEATAASQVQKHGFLTNPEYEAAFQARLAELHEKRAADERKATEKESRTREIEGRRSRMIADPNHTFTAALQSYKTANLEQLGDLAASLALPFLGLKKADIFNNITKHFDAHPELKIHPRFSSLFRISRPPRQEVPVAGSSHVNLAPAMVAEYALPPQL</sequence>
<feature type="region of interest" description="Disordered" evidence="1">
    <location>
        <begin position="346"/>
        <end position="365"/>
    </location>
</feature>
<dbReference type="GO" id="GO:0003676">
    <property type="term" value="F:nucleic acid binding"/>
    <property type="evidence" value="ECO:0007669"/>
    <property type="project" value="InterPro"/>
</dbReference>
<dbReference type="AlphaFoldDB" id="A0A0B7F8E3"/>
<dbReference type="Pfam" id="PF03184">
    <property type="entry name" value="DDE_1"/>
    <property type="match status" value="1"/>
</dbReference>
<dbReference type="InterPro" id="IPR004875">
    <property type="entry name" value="DDE_SF_endonuclease_dom"/>
</dbReference>
<evidence type="ECO:0000313" key="4">
    <source>
        <dbReference type="Proteomes" id="UP000059188"/>
    </source>
</evidence>
<proteinExistence type="predicted"/>
<name>A0A0B7F8E3_THACB</name>
<protein>
    <recommendedName>
        <fullName evidence="2">DDE-1 domain-containing protein</fullName>
    </recommendedName>
</protein>
<dbReference type="OrthoDB" id="3064354at2759"/>